<dbReference type="RefSeq" id="WP_094984308.1">
    <property type="nucleotide sequence ID" value="NZ_NHNI01000001.1"/>
</dbReference>
<evidence type="ECO:0000313" key="1">
    <source>
        <dbReference type="EMBL" id="OZY86693.1"/>
    </source>
</evidence>
<organism evidence="1 2">
    <name type="scientific">Cellvibrio mixtus</name>
    <dbReference type="NCBI Taxonomy" id="39650"/>
    <lineage>
        <taxon>Bacteria</taxon>
        <taxon>Pseudomonadati</taxon>
        <taxon>Pseudomonadota</taxon>
        <taxon>Gammaproteobacteria</taxon>
        <taxon>Cellvibrionales</taxon>
        <taxon>Cellvibrionaceae</taxon>
        <taxon>Cellvibrio</taxon>
    </lineage>
</organism>
<reference evidence="2" key="1">
    <citation type="submission" date="2017-05" db="EMBL/GenBank/DDBJ databases">
        <authorList>
            <person name="Barney B.M."/>
        </authorList>
    </citation>
    <scope>NUCLEOTIDE SEQUENCE [LARGE SCALE GENOMIC DNA]</scope>
    <source>
        <strain evidence="2">PSBB022</strain>
    </source>
</reference>
<name>A0A266Q9X0_9GAMM</name>
<dbReference type="Proteomes" id="UP000216101">
    <property type="component" value="Unassembled WGS sequence"/>
</dbReference>
<dbReference type="InterPro" id="IPR022050">
    <property type="entry name" value="T_hemolysin"/>
</dbReference>
<accession>A0A266Q9X0</accession>
<sequence length="252" mass="27568">MKELSLNLQSATPETTATPWHMPRLPRISIPRFGLHTPGSPERVAVEAYIHDRFAGVHHAEVTHFLPNIISLRCGGDYSAAVGLAPAGNGNVFAEQYLDASVETVISEKLGLQVARDQIVEIGNLVSTWKGSSLLLFIVIGEVMERLGYHYVMFTGTREVKALLARLRYSPVVLADADPARLPDGGASWGTYYANNPQVMFGDNRPAMEAARKNPMYRATVAAISRPIEKICAGFRAVNQDALAKVVEQSHE</sequence>
<dbReference type="Pfam" id="PF12261">
    <property type="entry name" value="T_hemolysin"/>
    <property type="match status" value="1"/>
</dbReference>
<gene>
    <name evidence="1" type="ORF">CBP51_06665</name>
</gene>
<evidence type="ECO:0000313" key="2">
    <source>
        <dbReference type="Proteomes" id="UP000216101"/>
    </source>
</evidence>
<dbReference type="EMBL" id="NHNI01000001">
    <property type="protein sequence ID" value="OZY86693.1"/>
    <property type="molecule type" value="Genomic_DNA"/>
</dbReference>
<keyword evidence="2" id="KW-1185">Reference proteome</keyword>
<dbReference type="AlphaFoldDB" id="A0A266Q9X0"/>
<comment type="caution">
    <text evidence="1">The sequence shown here is derived from an EMBL/GenBank/DDBJ whole genome shotgun (WGS) entry which is preliminary data.</text>
</comment>
<evidence type="ECO:0008006" key="3">
    <source>
        <dbReference type="Google" id="ProtNLM"/>
    </source>
</evidence>
<proteinExistence type="predicted"/>
<protein>
    <recommendedName>
        <fullName evidence="3">Thermostable hemolysin</fullName>
    </recommendedName>
</protein>